<proteinExistence type="predicted"/>
<comment type="caution">
    <text evidence="1">The sequence shown here is derived from an EMBL/GenBank/DDBJ whole genome shotgun (WGS) entry which is preliminary data.</text>
</comment>
<accession>A0A401ZXN2</accession>
<evidence type="ECO:0000313" key="1">
    <source>
        <dbReference type="EMBL" id="GCE11616.1"/>
    </source>
</evidence>
<sequence>MYLHDNLQVCLYALESRYPNHLVDINPGIIQTKGAALAGRRAAEVVKMLAMTTPHLLEAPAEMIIDHGACAIYLPHLSTTIPLCIIHCLGKLPPGGIPGEKNVQQKQLFPNVL</sequence>
<keyword evidence="2" id="KW-1185">Reference proteome</keyword>
<dbReference type="RefSeq" id="WP_126579305.1">
    <property type="nucleotide sequence ID" value="NZ_BIFR01000001.1"/>
</dbReference>
<evidence type="ECO:0000313" key="2">
    <source>
        <dbReference type="Proteomes" id="UP000287352"/>
    </source>
</evidence>
<gene>
    <name evidence="1" type="ORF">KTT_14750</name>
</gene>
<dbReference type="EMBL" id="BIFR01000001">
    <property type="protein sequence ID" value="GCE11616.1"/>
    <property type="molecule type" value="Genomic_DNA"/>
</dbReference>
<dbReference type="Proteomes" id="UP000287352">
    <property type="component" value="Unassembled WGS sequence"/>
</dbReference>
<organism evidence="1 2">
    <name type="scientific">Tengunoibacter tsumagoiensis</name>
    <dbReference type="NCBI Taxonomy" id="2014871"/>
    <lineage>
        <taxon>Bacteria</taxon>
        <taxon>Bacillati</taxon>
        <taxon>Chloroflexota</taxon>
        <taxon>Ktedonobacteria</taxon>
        <taxon>Ktedonobacterales</taxon>
        <taxon>Dictyobacteraceae</taxon>
        <taxon>Tengunoibacter</taxon>
    </lineage>
</organism>
<protein>
    <submittedName>
        <fullName evidence="1">Uncharacterized protein</fullName>
    </submittedName>
</protein>
<dbReference type="OrthoDB" id="161353at2"/>
<reference evidence="2" key="1">
    <citation type="submission" date="2018-12" db="EMBL/GenBank/DDBJ databases">
        <title>Tengunoibacter tsumagoiensis gen. nov., sp. nov., Dictyobacter kobayashii sp. nov., D. alpinus sp. nov., and D. joshuensis sp. nov. and description of Dictyobacteraceae fam. nov. within the order Ktedonobacterales isolated from Tengu-no-mugimeshi.</title>
        <authorList>
            <person name="Wang C.M."/>
            <person name="Zheng Y."/>
            <person name="Sakai Y."/>
            <person name="Toyoda A."/>
            <person name="Minakuchi Y."/>
            <person name="Abe K."/>
            <person name="Yokota A."/>
            <person name="Yabe S."/>
        </authorList>
    </citation>
    <scope>NUCLEOTIDE SEQUENCE [LARGE SCALE GENOMIC DNA]</scope>
    <source>
        <strain evidence="2">Uno3</strain>
    </source>
</reference>
<name>A0A401ZXN2_9CHLR</name>
<dbReference type="AlphaFoldDB" id="A0A401ZXN2"/>